<keyword evidence="3" id="KW-1185">Reference proteome</keyword>
<dbReference type="AlphaFoldDB" id="A0AAE1AR74"/>
<feature type="transmembrane region" description="Helical" evidence="1">
    <location>
        <begin position="6"/>
        <end position="29"/>
    </location>
</feature>
<proteinExistence type="predicted"/>
<comment type="caution">
    <text evidence="2">The sequence shown here is derived from an EMBL/GenBank/DDBJ whole genome shotgun (WGS) entry which is preliminary data.</text>
</comment>
<evidence type="ECO:0000313" key="2">
    <source>
        <dbReference type="EMBL" id="KAK3792364.1"/>
    </source>
</evidence>
<keyword evidence="1" id="KW-0472">Membrane</keyword>
<evidence type="ECO:0000256" key="1">
    <source>
        <dbReference type="SAM" id="Phobius"/>
    </source>
</evidence>
<accession>A0AAE1AR74</accession>
<name>A0AAE1AR74_9GAST</name>
<reference evidence="2" key="1">
    <citation type="journal article" date="2023" name="G3 (Bethesda)">
        <title>A reference genome for the long-term kleptoplast-retaining sea slug Elysia crispata morphotype clarki.</title>
        <authorList>
            <person name="Eastman K.E."/>
            <person name="Pendleton A.L."/>
            <person name="Shaikh M.A."/>
            <person name="Suttiyut T."/>
            <person name="Ogas R."/>
            <person name="Tomko P."/>
            <person name="Gavelis G."/>
            <person name="Widhalm J.R."/>
            <person name="Wisecaver J.H."/>
        </authorList>
    </citation>
    <scope>NUCLEOTIDE SEQUENCE</scope>
    <source>
        <strain evidence="2">ECLA1</strain>
    </source>
</reference>
<dbReference type="Proteomes" id="UP001283361">
    <property type="component" value="Unassembled WGS sequence"/>
</dbReference>
<evidence type="ECO:0000313" key="3">
    <source>
        <dbReference type="Proteomes" id="UP001283361"/>
    </source>
</evidence>
<keyword evidence="1" id="KW-1133">Transmembrane helix</keyword>
<keyword evidence="1" id="KW-0812">Transmembrane</keyword>
<sequence>MEKLGLFAINFTNTAGVFYAGQLVLGYVAGELNKPMKMRCGPGYNGIFLTQPSSKPEVERIAAQFCGHGSR</sequence>
<gene>
    <name evidence="2" type="ORF">RRG08_045908</name>
</gene>
<dbReference type="EMBL" id="JAWDGP010001377">
    <property type="protein sequence ID" value="KAK3792364.1"/>
    <property type="molecule type" value="Genomic_DNA"/>
</dbReference>
<protein>
    <submittedName>
        <fullName evidence="2">Uncharacterized protein</fullName>
    </submittedName>
</protein>
<organism evidence="2 3">
    <name type="scientific">Elysia crispata</name>
    <name type="common">lettuce slug</name>
    <dbReference type="NCBI Taxonomy" id="231223"/>
    <lineage>
        <taxon>Eukaryota</taxon>
        <taxon>Metazoa</taxon>
        <taxon>Spiralia</taxon>
        <taxon>Lophotrochozoa</taxon>
        <taxon>Mollusca</taxon>
        <taxon>Gastropoda</taxon>
        <taxon>Heterobranchia</taxon>
        <taxon>Euthyneura</taxon>
        <taxon>Panpulmonata</taxon>
        <taxon>Sacoglossa</taxon>
        <taxon>Placobranchoidea</taxon>
        <taxon>Plakobranchidae</taxon>
        <taxon>Elysia</taxon>
    </lineage>
</organism>